<evidence type="ECO:0000259" key="4">
    <source>
        <dbReference type="PROSITE" id="PS51207"/>
    </source>
</evidence>
<dbReference type="Ensembl" id="ENSDCDT00010020767.1">
    <property type="protein sequence ID" value="ENSDCDP00010019649.1"/>
    <property type="gene ID" value="ENSDCDG00010008681.1"/>
</dbReference>
<dbReference type="GO" id="GO:0005768">
    <property type="term" value="C:endosome"/>
    <property type="evidence" value="ECO:0007669"/>
    <property type="project" value="TreeGrafter"/>
</dbReference>
<feature type="domain" description="PX" evidence="3">
    <location>
        <begin position="537"/>
        <end position="657"/>
    </location>
</feature>
<proteinExistence type="inferred from homology"/>
<dbReference type="InterPro" id="IPR013937">
    <property type="entry name" value="Sorting_nexin_C"/>
</dbReference>
<reference evidence="5" key="2">
    <citation type="submission" date="2025-08" db="UniProtKB">
        <authorList>
            <consortium name="Ensembl"/>
        </authorList>
    </citation>
    <scope>IDENTIFICATION</scope>
</reference>
<sequence>MVSTRPEGLCWILQNGFILASITATDVMFGLIATIGFQCVCEELTIASLFLKIVVCLSFILLCFLLGSVGFLTEQSAMKLRDFEPIKNPEDLMDLLRQMTFDSVPLPESAQTRQVVVSPSVDKALKEVFDYAYRDYILPWYERLSSDDVQLYQLLLEDFWEVVGQLRARLAEADVVDVVCDDIMKALHAHFCNLKTANTMYEEQPQPFALHPCLSTPETEQRFLRCCTRMLLLALLPTRHAQSHTLRLVLSDVFMVKVLKPLVEVLSDPDYINRMLLFQLEQREHQMELHRKAYTYAPSYEEFIKLISNSNDVDFLKKLRYEILLEIFQATTINSLPQVKKNKESKGKEKAIKTDLLRARNMKRYINQLTVAKKQCEKRICLLGGPNYEQQEDSTMDDVEVPHVQMVSNILTRKSVHALAPLIITDSIIAQVKSVIIYTAPSLFSIKQCQTMEASDLAQDQGSPGIDKQASYATDRLRQLNSKLQYKRQTLGSIQNSPKPDKKVIFKMKEEIGCMEKEQSDLQLHISRTDLWCTNLGMWRATVTSGELVEENGEQTVSYCVSVSLADVDDSTQNHWEVFRKLCEFQALHRKLVQCFPLLKKIPLPVVSKLPFRSIDQKFLEKSKIQLNYFLQKLLSDECVCQCEEVYAFLSPSPELLKVMETQKKSTFCLTSFLERLPGDFFSPPEDTDDDSDLSDYGEELDGRKDVLAEPFFMLIGEIFELRGMFKWVRKTLISLVQVTFGWTINKQIRETVNWIFGEQMLVCYISVFRDTLWPDGIKASLSNNQSKAQRHYTREQAQKKLLDSIPDALQNLVGQQNARFGVIRIFNALQEASANKHLLYVFMEILLRELCPELSIDMD</sequence>
<dbReference type="SUPFAM" id="SSF64268">
    <property type="entry name" value="PX domain"/>
    <property type="match status" value="1"/>
</dbReference>
<dbReference type="PROSITE" id="PS51207">
    <property type="entry name" value="PXA"/>
    <property type="match status" value="1"/>
</dbReference>
<dbReference type="InterPro" id="IPR003114">
    <property type="entry name" value="Phox_assoc"/>
</dbReference>
<keyword evidence="2" id="KW-0812">Transmembrane</keyword>
<dbReference type="PANTHER" id="PTHR22775">
    <property type="entry name" value="SORTING NEXIN"/>
    <property type="match status" value="1"/>
</dbReference>
<dbReference type="PROSITE" id="PS50195">
    <property type="entry name" value="PX"/>
    <property type="match status" value="1"/>
</dbReference>
<keyword evidence="2" id="KW-0472">Membrane</keyword>
<keyword evidence="6" id="KW-1185">Reference proteome</keyword>
<dbReference type="Pfam" id="PF00787">
    <property type="entry name" value="PX"/>
    <property type="match status" value="1"/>
</dbReference>
<feature type="transmembrane region" description="Helical" evidence="2">
    <location>
        <begin position="49"/>
        <end position="72"/>
    </location>
</feature>
<reference evidence="5" key="3">
    <citation type="submission" date="2025-09" db="UniProtKB">
        <authorList>
            <consortium name="Ensembl"/>
        </authorList>
    </citation>
    <scope>IDENTIFICATION</scope>
</reference>
<dbReference type="Pfam" id="PF08628">
    <property type="entry name" value="Nexin_C"/>
    <property type="match status" value="1"/>
</dbReference>
<keyword evidence="2" id="KW-1133">Transmembrane helix</keyword>
<dbReference type="GO" id="GO:0035091">
    <property type="term" value="F:phosphatidylinositol binding"/>
    <property type="evidence" value="ECO:0007669"/>
    <property type="project" value="InterPro"/>
</dbReference>
<dbReference type="SMART" id="SM00313">
    <property type="entry name" value="PXA"/>
    <property type="match status" value="1"/>
</dbReference>
<dbReference type="InterPro" id="IPR001683">
    <property type="entry name" value="PX_dom"/>
</dbReference>
<feature type="domain" description="PXA" evidence="4">
    <location>
        <begin position="118"/>
        <end position="284"/>
    </location>
</feature>
<organism evidence="5 6">
    <name type="scientific">Denticeps clupeoides</name>
    <name type="common">denticle herring</name>
    <dbReference type="NCBI Taxonomy" id="299321"/>
    <lineage>
        <taxon>Eukaryota</taxon>
        <taxon>Metazoa</taxon>
        <taxon>Chordata</taxon>
        <taxon>Craniata</taxon>
        <taxon>Vertebrata</taxon>
        <taxon>Euteleostomi</taxon>
        <taxon>Actinopterygii</taxon>
        <taxon>Neopterygii</taxon>
        <taxon>Teleostei</taxon>
        <taxon>Clupei</taxon>
        <taxon>Clupeiformes</taxon>
        <taxon>Denticipitoidei</taxon>
        <taxon>Denticipitidae</taxon>
        <taxon>Denticeps</taxon>
    </lineage>
</organism>
<name>A0AAY4BFE2_9TELE</name>
<dbReference type="InterPro" id="IPR036871">
    <property type="entry name" value="PX_dom_sf"/>
</dbReference>
<evidence type="ECO:0000313" key="5">
    <source>
        <dbReference type="Ensembl" id="ENSDCDP00010019649.1"/>
    </source>
</evidence>
<dbReference type="Gene3D" id="3.30.1520.10">
    <property type="entry name" value="Phox-like domain"/>
    <property type="match status" value="1"/>
</dbReference>
<dbReference type="SMART" id="SM00312">
    <property type="entry name" value="PX"/>
    <property type="match status" value="1"/>
</dbReference>
<evidence type="ECO:0000259" key="3">
    <source>
        <dbReference type="PROSITE" id="PS50195"/>
    </source>
</evidence>
<evidence type="ECO:0008006" key="7">
    <source>
        <dbReference type="Google" id="ProtNLM"/>
    </source>
</evidence>
<protein>
    <recommendedName>
        <fullName evidence="7">Sorting nexin-25</fullName>
    </recommendedName>
</protein>
<dbReference type="GeneTree" id="ENSGT00950000182856"/>
<dbReference type="Pfam" id="PF02194">
    <property type="entry name" value="PXA"/>
    <property type="match status" value="1"/>
</dbReference>
<reference evidence="5 6" key="1">
    <citation type="submission" date="2020-06" db="EMBL/GenBank/DDBJ databases">
        <authorList>
            <consortium name="Wellcome Sanger Institute Data Sharing"/>
        </authorList>
    </citation>
    <scope>NUCLEOTIDE SEQUENCE [LARGE SCALE GENOMIC DNA]</scope>
</reference>
<dbReference type="PANTHER" id="PTHR22775:SF48">
    <property type="entry name" value="SORTING NEXIN-25"/>
    <property type="match status" value="1"/>
</dbReference>
<feature type="transmembrane region" description="Helical" evidence="2">
    <location>
        <begin position="12"/>
        <end position="37"/>
    </location>
</feature>
<evidence type="ECO:0000313" key="6">
    <source>
        <dbReference type="Proteomes" id="UP000694580"/>
    </source>
</evidence>
<gene>
    <name evidence="5" type="primary">SNX25</name>
</gene>
<evidence type="ECO:0000256" key="2">
    <source>
        <dbReference type="SAM" id="Phobius"/>
    </source>
</evidence>
<accession>A0AAY4BFE2</accession>
<dbReference type="Proteomes" id="UP000694580">
    <property type="component" value="Chromosome 4"/>
</dbReference>
<dbReference type="AlphaFoldDB" id="A0AAY4BFE2"/>
<evidence type="ECO:0000256" key="1">
    <source>
        <dbReference type="ARBA" id="ARBA00010883"/>
    </source>
</evidence>
<comment type="similarity">
    <text evidence="1">Belongs to the sorting nexin family.</text>
</comment>